<organism evidence="1 2">
    <name type="scientific">Pleurodeles waltl</name>
    <name type="common">Iberian ribbed newt</name>
    <dbReference type="NCBI Taxonomy" id="8319"/>
    <lineage>
        <taxon>Eukaryota</taxon>
        <taxon>Metazoa</taxon>
        <taxon>Chordata</taxon>
        <taxon>Craniata</taxon>
        <taxon>Vertebrata</taxon>
        <taxon>Euteleostomi</taxon>
        <taxon>Amphibia</taxon>
        <taxon>Batrachia</taxon>
        <taxon>Caudata</taxon>
        <taxon>Salamandroidea</taxon>
        <taxon>Salamandridae</taxon>
        <taxon>Pleurodelinae</taxon>
        <taxon>Pleurodeles</taxon>
    </lineage>
</organism>
<evidence type="ECO:0000313" key="1">
    <source>
        <dbReference type="EMBL" id="KAJ1093140.1"/>
    </source>
</evidence>
<accession>A0AAV7LZP8</accession>
<gene>
    <name evidence="1" type="ORF">NDU88_006248</name>
</gene>
<evidence type="ECO:0000313" key="2">
    <source>
        <dbReference type="Proteomes" id="UP001066276"/>
    </source>
</evidence>
<dbReference type="AlphaFoldDB" id="A0AAV7LZP8"/>
<name>A0AAV7LZP8_PLEWA</name>
<dbReference type="Proteomes" id="UP001066276">
    <property type="component" value="Chromosome 11"/>
</dbReference>
<dbReference type="EMBL" id="JANPWB010000015">
    <property type="protein sequence ID" value="KAJ1093140.1"/>
    <property type="molecule type" value="Genomic_DNA"/>
</dbReference>
<keyword evidence="2" id="KW-1185">Reference proteome</keyword>
<comment type="caution">
    <text evidence="1">The sequence shown here is derived from an EMBL/GenBank/DDBJ whole genome shotgun (WGS) entry which is preliminary data.</text>
</comment>
<protein>
    <submittedName>
        <fullName evidence="1">Uncharacterized protein</fullName>
    </submittedName>
</protein>
<reference evidence="1" key="1">
    <citation type="journal article" date="2022" name="bioRxiv">
        <title>Sequencing and chromosome-scale assembly of the giantPleurodeles waltlgenome.</title>
        <authorList>
            <person name="Brown T."/>
            <person name="Elewa A."/>
            <person name="Iarovenko S."/>
            <person name="Subramanian E."/>
            <person name="Araus A.J."/>
            <person name="Petzold A."/>
            <person name="Susuki M."/>
            <person name="Suzuki K.-i.T."/>
            <person name="Hayashi T."/>
            <person name="Toyoda A."/>
            <person name="Oliveira C."/>
            <person name="Osipova E."/>
            <person name="Leigh N.D."/>
            <person name="Simon A."/>
            <person name="Yun M.H."/>
        </authorList>
    </citation>
    <scope>NUCLEOTIDE SEQUENCE</scope>
    <source>
        <strain evidence="1">20211129_DDA</strain>
        <tissue evidence="1">Liver</tissue>
    </source>
</reference>
<proteinExistence type="predicted"/>
<sequence>MTVKLAPASKGDGSPGRKGGKWLKCKEVVDCGMGCGTSKGAINESRNNKKECGSTGLMRWERHEIMGEKTHTTEPQLVNSWENCSCLQCGRSQFTFQPRGFLENVKQIKQKNSKLPRKTVHALRFLVHEPPLVNGSQSLAAVLEKKAGIPPLKSSGASPPQTGARCTRKIERMTRATLLCLGTYNRSRVLTIPYFLVLPEIKVRLNNEDITAPTD</sequence>